<organism evidence="1 2">
    <name type="scientific">Spirosoma endbachense</name>
    <dbReference type="NCBI Taxonomy" id="2666025"/>
    <lineage>
        <taxon>Bacteria</taxon>
        <taxon>Pseudomonadati</taxon>
        <taxon>Bacteroidota</taxon>
        <taxon>Cytophagia</taxon>
        <taxon>Cytophagales</taxon>
        <taxon>Cytophagaceae</taxon>
        <taxon>Spirosoma</taxon>
    </lineage>
</organism>
<proteinExistence type="predicted"/>
<name>A0A6P1VVL6_9BACT</name>
<sequence length="115" mass="13702">MRSIVIVFFFCFFCFSCEKKDIFRSETDERFSIIKEDITSMPQTPISFYWEPASWDSLQTNQITSCSTEEVRFEYPYIIANGVKFHAYYWSRTQNKLVGHDLKVDLILIAFNHEN</sequence>
<keyword evidence="2" id="KW-1185">Reference proteome</keyword>
<dbReference type="Proteomes" id="UP000464577">
    <property type="component" value="Chromosome"/>
</dbReference>
<accession>A0A6P1VVL6</accession>
<evidence type="ECO:0000313" key="2">
    <source>
        <dbReference type="Proteomes" id="UP000464577"/>
    </source>
</evidence>
<dbReference type="AlphaFoldDB" id="A0A6P1VVL6"/>
<reference evidence="1 2" key="1">
    <citation type="submission" date="2019-11" db="EMBL/GenBank/DDBJ databases">
        <title>Spirosoma endbachense sp. nov., isolated from a natural salt meadow.</title>
        <authorList>
            <person name="Rojas J."/>
            <person name="Ambika Manirajan B."/>
            <person name="Ratering S."/>
            <person name="Suarez C."/>
            <person name="Geissler-Plaum R."/>
            <person name="Schnell S."/>
        </authorList>
    </citation>
    <scope>NUCLEOTIDE SEQUENCE [LARGE SCALE GENOMIC DNA]</scope>
    <source>
        <strain evidence="1 2">I-24</strain>
    </source>
</reference>
<evidence type="ECO:0000313" key="1">
    <source>
        <dbReference type="EMBL" id="QHV96132.1"/>
    </source>
</evidence>
<gene>
    <name evidence="1" type="ORF">GJR95_14435</name>
</gene>
<dbReference type="EMBL" id="CP045997">
    <property type="protein sequence ID" value="QHV96132.1"/>
    <property type="molecule type" value="Genomic_DNA"/>
</dbReference>
<dbReference type="KEGG" id="senf:GJR95_14435"/>
<dbReference type="RefSeq" id="WP_162386541.1">
    <property type="nucleotide sequence ID" value="NZ_CP045997.1"/>
</dbReference>
<protein>
    <submittedName>
        <fullName evidence="1">Uncharacterized protein</fullName>
    </submittedName>
</protein>